<sequence length="322" mass="36587">MKKLIWIIDEEWSDYEIEIDILKKSFSDCEIKMSNYDYKEDLDKFGYKADGILAQVYADIPKDTIDKLKNCKGIAIYGGGYDRVDIKAARDKGIPITNVQGYCAEDLADYIIAAIFLFNKKIEYFYNNLNNKLWGAPAVKQNMKRISSQNLLIIGFGTIGKILAKRVSSLGIKVLAYDEFLSEEEVKKYNVIKVSWEEGLKQADYISVNLKGCDENINKLSMKDFKLMKNTAYIINTARGKIIKEDDLIQAVKNKLIAGAVLDVIKNEPPVGDEAILHCENIVVTPHISYISEESFKDLKLKTLKNLIDMLNDKKPVDLVNK</sequence>
<dbReference type="SUPFAM" id="SSF51735">
    <property type="entry name" value="NAD(P)-binding Rossmann-fold domains"/>
    <property type="match status" value="1"/>
</dbReference>
<dbReference type="EMBL" id="NHRT01000001">
    <property type="protein sequence ID" value="OWP25575.1"/>
    <property type="molecule type" value="Genomic_DNA"/>
</dbReference>
<reference evidence="7 8" key="1">
    <citation type="submission" date="2017-05" db="EMBL/GenBank/DDBJ databases">
        <title>Genome sequencing of Fusobacterium nucleatum subsp. polymorphum KCOM 1001 (=ChDC F119).</title>
        <authorList>
            <person name="Kook J.-K."/>
            <person name="Park S.-N."/>
            <person name="Lim Y.K."/>
            <person name="Roh H."/>
        </authorList>
    </citation>
    <scope>NUCLEOTIDE SEQUENCE [LARGE SCALE GENOMIC DNA]</scope>
    <source>
        <strain evidence="7 8">KCOM 1001</strain>
    </source>
</reference>
<evidence type="ECO:0000256" key="1">
    <source>
        <dbReference type="ARBA" id="ARBA00005854"/>
    </source>
</evidence>
<evidence type="ECO:0000313" key="7">
    <source>
        <dbReference type="EMBL" id="OWP25575.1"/>
    </source>
</evidence>
<dbReference type="Gene3D" id="3.40.50.720">
    <property type="entry name" value="NAD(P)-binding Rossmann-like Domain"/>
    <property type="match status" value="2"/>
</dbReference>
<feature type="domain" description="D-isomer specific 2-hydroxyacid dehydrogenase NAD-binding" evidence="6">
    <location>
        <begin position="113"/>
        <end position="289"/>
    </location>
</feature>
<evidence type="ECO:0000259" key="5">
    <source>
        <dbReference type="Pfam" id="PF00389"/>
    </source>
</evidence>
<gene>
    <name evidence="7" type="ORF">CA839_06405</name>
</gene>
<dbReference type="InterPro" id="IPR050418">
    <property type="entry name" value="D-iso_2-hydroxyacid_DH_PdxB"/>
</dbReference>
<dbReference type="GO" id="GO:0016616">
    <property type="term" value="F:oxidoreductase activity, acting on the CH-OH group of donors, NAD or NADP as acceptor"/>
    <property type="evidence" value="ECO:0007669"/>
    <property type="project" value="InterPro"/>
</dbReference>
<comment type="similarity">
    <text evidence="1 4">Belongs to the D-isomer specific 2-hydroxyacid dehydrogenase family.</text>
</comment>
<dbReference type="Pfam" id="PF00389">
    <property type="entry name" value="2-Hacid_dh"/>
    <property type="match status" value="1"/>
</dbReference>
<dbReference type="GO" id="GO:0051287">
    <property type="term" value="F:NAD binding"/>
    <property type="evidence" value="ECO:0007669"/>
    <property type="project" value="InterPro"/>
</dbReference>
<proteinExistence type="inferred from homology"/>
<dbReference type="PANTHER" id="PTHR43761:SF1">
    <property type="entry name" value="D-ISOMER SPECIFIC 2-HYDROXYACID DEHYDROGENASE CATALYTIC DOMAIN-CONTAINING PROTEIN-RELATED"/>
    <property type="match status" value="1"/>
</dbReference>
<evidence type="ECO:0000256" key="3">
    <source>
        <dbReference type="ARBA" id="ARBA00023027"/>
    </source>
</evidence>
<name>A0A246EG19_FUSNP</name>
<dbReference type="InterPro" id="IPR036291">
    <property type="entry name" value="NAD(P)-bd_dom_sf"/>
</dbReference>
<evidence type="ECO:0000256" key="2">
    <source>
        <dbReference type="ARBA" id="ARBA00023002"/>
    </source>
</evidence>
<keyword evidence="2 4" id="KW-0560">Oxidoreductase</keyword>
<dbReference type="AlphaFoldDB" id="A0A246EG19"/>
<evidence type="ECO:0000259" key="6">
    <source>
        <dbReference type="Pfam" id="PF02826"/>
    </source>
</evidence>
<feature type="domain" description="D-isomer specific 2-hydroxyacid dehydrogenase catalytic" evidence="5">
    <location>
        <begin position="18"/>
        <end position="321"/>
    </location>
</feature>
<dbReference type="PANTHER" id="PTHR43761">
    <property type="entry name" value="D-ISOMER SPECIFIC 2-HYDROXYACID DEHYDROGENASE FAMILY PROTEIN (AFU_ORTHOLOGUE AFUA_1G13630)"/>
    <property type="match status" value="1"/>
</dbReference>
<dbReference type="InterPro" id="IPR006139">
    <property type="entry name" value="D-isomer_2_OHA_DH_cat_dom"/>
</dbReference>
<keyword evidence="3" id="KW-0520">NAD</keyword>
<dbReference type="RefSeq" id="WP_088388767.1">
    <property type="nucleotide sequence ID" value="NZ_JAYFFP010000008.1"/>
</dbReference>
<dbReference type="Proteomes" id="UP000197470">
    <property type="component" value="Unassembled WGS sequence"/>
</dbReference>
<dbReference type="InterPro" id="IPR006140">
    <property type="entry name" value="D-isomer_DH_NAD-bd"/>
</dbReference>
<protein>
    <submittedName>
        <fullName evidence="7">Phosphoglycerate dehydrogenase family protein</fullName>
    </submittedName>
</protein>
<comment type="caution">
    <text evidence="7">The sequence shown here is derived from an EMBL/GenBank/DDBJ whole genome shotgun (WGS) entry which is preliminary data.</text>
</comment>
<dbReference type="Pfam" id="PF02826">
    <property type="entry name" value="2-Hacid_dh_C"/>
    <property type="match status" value="1"/>
</dbReference>
<accession>A0A246EG19</accession>
<evidence type="ECO:0000256" key="4">
    <source>
        <dbReference type="RuleBase" id="RU003719"/>
    </source>
</evidence>
<evidence type="ECO:0000313" key="8">
    <source>
        <dbReference type="Proteomes" id="UP000197470"/>
    </source>
</evidence>
<dbReference type="SUPFAM" id="SSF52283">
    <property type="entry name" value="Formate/glycerate dehydrogenase catalytic domain-like"/>
    <property type="match status" value="1"/>
</dbReference>
<organism evidence="7 8">
    <name type="scientific">Fusobacterium nucleatum subsp. polymorphum</name>
    <name type="common">Fusobacterium polymorphum</name>
    <dbReference type="NCBI Taxonomy" id="76857"/>
    <lineage>
        <taxon>Bacteria</taxon>
        <taxon>Fusobacteriati</taxon>
        <taxon>Fusobacteriota</taxon>
        <taxon>Fusobacteriia</taxon>
        <taxon>Fusobacteriales</taxon>
        <taxon>Fusobacteriaceae</taxon>
        <taxon>Fusobacterium</taxon>
    </lineage>
</organism>